<name>A0A498R882_9FIRM</name>
<dbReference type="EMBL" id="UPPP01000073">
    <property type="protein sequence ID" value="VBB07399.1"/>
    <property type="molecule type" value="Genomic_DNA"/>
</dbReference>
<feature type="chain" id="PRO_5019851092" evidence="1">
    <location>
        <begin position="31"/>
        <end position="223"/>
    </location>
</feature>
<dbReference type="Proteomes" id="UP000277811">
    <property type="component" value="Unassembled WGS sequence"/>
</dbReference>
<accession>A0A498R882</accession>
<protein>
    <submittedName>
        <fullName evidence="2">Uncharacterized protein</fullName>
    </submittedName>
</protein>
<evidence type="ECO:0000313" key="2">
    <source>
        <dbReference type="EMBL" id="VBB07399.1"/>
    </source>
</evidence>
<dbReference type="AlphaFoldDB" id="A0A498R882"/>
<dbReference type="RefSeq" id="WP_122628336.1">
    <property type="nucleotide sequence ID" value="NZ_UPPP01000073.1"/>
</dbReference>
<feature type="signal peptide" evidence="1">
    <location>
        <begin position="1"/>
        <end position="30"/>
    </location>
</feature>
<keyword evidence="3" id="KW-1185">Reference proteome</keyword>
<evidence type="ECO:0000256" key="1">
    <source>
        <dbReference type="SAM" id="SignalP"/>
    </source>
</evidence>
<dbReference type="OrthoDB" id="1669152at2"/>
<evidence type="ECO:0000313" key="3">
    <source>
        <dbReference type="Proteomes" id="UP000277811"/>
    </source>
</evidence>
<organism evidence="2 3">
    <name type="scientific">Lucifera butyrica</name>
    <dbReference type="NCBI Taxonomy" id="1351585"/>
    <lineage>
        <taxon>Bacteria</taxon>
        <taxon>Bacillati</taxon>
        <taxon>Bacillota</taxon>
        <taxon>Negativicutes</taxon>
        <taxon>Veillonellales</taxon>
        <taxon>Veillonellaceae</taxon>
        <taxon>Lucifera</taxon>
    </lineage>
</organism>
<reference evidence="2 3" key="1">
    <citation type="submission" date="2018-06" db="EMBL/GenBank/DDBJ databases">
        <authorList>
            <person name="Strepis N."/>
        </authorList>
    </citation>
    <scope>NUCLEOTIDE SEQUENCE [LARGE SCALE GENOMIC DNA]</scope>
    <source>
        <strain evidence="2">LUCI</strain>
    </source>
</reference>
<proteinExistence type="predicted"/>
<keyword evidence="1" id="KW-0732">Signal</keyword>
<gene>
    <name evidence="2" type="ORF">LUCI_2644</name>
</gene>
<sequence length="223" mass="24999">MNWLTKKSMIGLALGMFVLAGVVSPLSTQAAERNGFNQPIHEHHQIDPDKVAQQMADTFGVNKNDVLKYEKQGVRIPELYRASFLAKASGKSLQEVLEAKNLANTWKETAQTLGVTKEQIRAAHQDIAANRLEKNLSIPKQDSLALMQQGYRSRDIAVANQLAKNTSKSMSSILSMRQINNTWHDVAQNLGVDDSTFKQDMKNIRAAFPHRLFHDRVEHPIAN</sequence>